<dbReference type="InterPro" id="IPR050072">
    <property type="entry name" value="Peptidase_M20A"/>
</dbReference>
<dbReference type="SUPFAM" id="SSF53187">
    <property type="entry name" value="Zn-dependent exopeptidases"/>
    <property type="match status" value="1"/>
</dbReference>
<dbReference type="GO" id="GO:0004180">
    <property type="term" value="F:carboxypeptidase activity"/>
    <property type="evidence" value="ECO:0007669"/>
    <property type="project" value="UniProtKB-KW"/>
</dbReference>
<feature type="domain" description="Peptidase M20 dimerisation" evidence="5">
    <location>
        <begin position="182"/>
        <end position="275"/>
    </location>
</feature>
<feature type="active site" evidence="4">
    <location>
        <position position="88"/>
    </location>
</feature>
<dbReference type="Gene3D" id="3.40.630.10">
    <property type="entry name" value="Zn peptidases"/>
    <property type="match status" value="1"/>
</dbReference>
<keyword evidence="7" id="KW-1185">Reference proteome</keyword>
<sequence length="387" mass="40838">MGNNMKNIKDYLQHHADEILGDIKRLVAAESPSHDKLAVDECGEVLQSLFQQRLGISASVSRQQEYGNHLKFTLGDSGPQTTIIGHFDTVWDRGELTLREEEGKLFGPGVLDMKAGLVQAIWAVRALQALDRLVGKRIVFLCNSDEELGSPSSSDWLAQHAPGADQVLVVEPAVAGSGALKVARKGTGRYDITIAGQAAHAGNNPEEGVSAIQEMAQQILVLHALNAPERGTTVNVGIANGGGRINVVADHAQLGIDTRVTCEEEAQRIDAAINQLQPFSAGIGLRISGGQKRPPMRQTSASLLLLTRAQRVAQALGFSLEGKSVGGGSDGNFTAALGLPTLDGLGATGAGIHARHEHIIIADIVPRAALVAGMILADSEEVTPCHN</sequence>
<dbReference type="InterPro" id="IPR017150">
    <property type="entry name" value="Pept_M20_glutamate_carboxypep"/>
</dbReference>
<organism evidence="6 7">
    <name type="scientific">Candidatus Pantoea floridensis</name>
    <dbReference type="NCBI Taxonomy" id="1938870"/>
    <lineage>
        <taxon>Bacteria</taxon>
        <taxon>Pseudomonadati</taxon>
        <taxon>Pseudomonadota</taxon>
        <taxon>Gammaproteobacteria</taxon>
        <taxon>Enterobacterales</taxon>
        <taxon>Erwiniaceae</taxon>
        <taxon>Pantoea</taxon>
    </lineage>
</organism>
<keyword evidence="2" id="KW-0378">Hydrolase</keyword>
<evidence type="ECO:0000313" key="6">
    <source>
        <dbReference type="EMBL" id="SOD60776.1"/>
    </source>
</evidence>
<dbReference type="PIRSF" id="PIRSF037238">
    <property type="entry name" value="Carboxypeptidase_G2"/>
    <property type="match status" value="1"/>
</dbReference>
<keyword evidence="6" id="KW-0645">Protease</keyword>
<dbReference type="GO" id="GO:0046872">
    <property type="term" value="F:metal ion binding"/>
    <property type="evidence" value="ECO:0007669"/>
    <property type="project" value="UniProtKB-KW"/>
</dbReference>
<dbReference type="PANTHER" id="PTHR43808">
    <property type="entry name" value="ACETYLORNITHINE DEACETYLASE"/>
    <property type="match status" value="1"/>
</dbReference>
<dbReference type="Pfam" id="PF01546">
    <property type="entry name" value="Peptidase_M20"/>
    <property type="match status" value="1"/>
</dbReference>
<evidence type="ECO:0000256" key="1">
    <source>
        <dbReference type="ARBA" id="ARBA00022723"/>
    </source>
</evidence>
<keyword evidence="3" id="KW-0170">Cobalt</keyword>
<keyword evidence="1" id="KW-0479">Metal-binding</keyword>
<dbReference type="Gene3D" id="3.30.70.360">
    <property type="match status" value="1"/>
</dbReference>
<dbReference type="CDD" id="cd03885">
    <property type="entry name" value="M20_CPDG2"/>
    <property type="match status" value="1"/>
</dbReference>
<dbReference type="Proteomes" id="UP000219271">
    <property type="component" value="Unassembled WGS sequence"/>
</dbReference>
<name>A0A286DQ54_9GAMM</name>
<proteinExistence type="predicted"/>
<dbReference type="InterPro" id="IPR036264">
    <property type="entry name" value="Bact_exopeptidase_dim_dom"/>
</dbReference>
<keyword evidence="6" id="KW-0121">Carboxypeptidase</keyword>
<feature type="active site" description="Proton acceptor" evidence="4">
    <location>
        <position position="146"/>
    </location>
</feature>
<evidence type="ECO:0000256" key="3">
    <source>
        <dbReference type="ARBA" id="ARBA00023285"/>
    </source>
</evidence>
<dbReference type="InterPro" id="IPR002933">
    <property type="entry name" value="Peptidase_M20"/>
</dbReference>
<accession>A0A286DQ54</accession>
<reference evidence="7" key="1">
    <citation type="submission" date="2017-09" db="EMBL/GenBank/DDBJ databases">
        <authorList>
            <person name="Varghese N."/>
            <person name="Submissions S."/>
        </authorList>
    </citation>
    <scope>NUCLEOTIDE SEQUENCE [LARGE SCALE GENOMIC DNA]</scope>
    <source>
        <strain evidence="7">JKS000234</strain>
    </source>
</reference>
<dbReference type="PANTHER" id="PTHR43808:SF9">
    <property type="entry name" value="BLL0789 PROTEIN"/>
    <property type="match status" value="1"/>
</dbReference>
<gene>
    <name evidence="6" type="ORF">SAMN06273570_4836</name>
</gene>
<evidence type="ECO:0000313" key="7">
    <source>
        <dbReference type="Proteomes" id="UP000219271"/>
    </source>
</evidence>
<evidence type="ECO:0000256" key="4">
    <source>
        <dbReference type="PIRSR" id="PIRSR037238-1"/>
    </source>
</evidence>
<dbReference type="InterPro" id="IPR011650">
    <property type="entry name" value="Peptidase_M20_dimer"/>
</dbReference>
<evidence type="ECO:0000256" key="2">
    <source>
        <dbReference type="ARBA" id="ARBA00022801"/>
    </source>
</evidence>
<dbReference type="AlphaFoldDB" id="A0A286DQ54"/>
<evidence type="ECO:0000259" key="5">
    <source>
        <dbReference type="Pfam" id="PF07687"/>
    </source>
</evidence>
<dbReference type="SUPFAM" id="SSF55031">
    <property type="entry name" value="Bacterial exopeptidase dimerisation domain"/>
    <property type="match status" value="1"/>
</dbReference>
<dbReference type="Pfam" id="PF07687">
    <property type="entry name" value="M20_dimer"/>
    <property type="match status" value="1"/>
</dbReference>
<protein>
    <submittedName>
        <fullName evidence="6">Glutamate carboxypeptidase</fullName>
    </submittedName>
</protein>
<dbReference type="EMBL" id="OCMY01000002">
    <property type="protein sequence ID" value="SOD60776.1"/>
    <property type="molecule type" value="Genomic_DNA"/>
</dbReference>